<organism evidence="2 3">
    <name type="scientific">Propioniciclava tarda</name>
    <dbReference type="NCBI Taxonomy" id="433330"/>
    <lineage>
        <taxon>Bacteria</taxon>
        <taxon>Bacillati</taxon>
        <taxon>Actinomycetota</taxon>
        <taxon>Actinomycetes</taxon>
        <taxon>Propionibacteriales</taxon>
        <taxon>Propionibacteriaceae</taxon>
        <taxon>Propioniciclava</taxon>
    </lineage>
</organism>
<evidence type="ECO:0000313" key="2">
    <source>
        <dbReference type="EMBL" id="TBT95377.1"/>
    </source>
</evidence>
<dbReference type="Pfam" id="PF14065">
    <property type="entry name" value="Pvc16_N"/>
    <property type="match status" value="1"/>
</dbReference>
<evidence type="ECO:0000259" key="1">
    <source>
        <dbReference type="Pfam" id="PF14065"/>
    </source>
</evidence>
<dbReference type="Proteomes" id="UP000291933">
    <property type="component" value="Unassembled WGS sequence"/>
</dbReference>
<dbReference type="EMBL" id="SDMR01000005">
    <property type="protein sequence ID" value="TBT95377.1"/>
    <property type="molecule type" value="Genomic_DNA"/>
</dbReference>
<dbReference type="AlphaFoldDB" id="A0A4Q9KLH6"/>
<evidence type="ECO:0000313" key="3">
    <source>
        <dbReference type="Proteomes" id="UP000291933"/>
    </source>
</evidence>
<dbReference type="RefSeq" id="WP_131171673.1">
    <property type="nucleotide sequence ID" value="NZ_FXTL01000019.1"/>
</dbReference>
<feature type="domain" description="Pvc16 N-terminal" evidence="1">
    <location>
        <begin position="21"/>
        <end position="191"/>
    </location>
</feature>
<proteinExistence type="predicted"/>
<sequence length="206" mass="21290">MTTADFSVPMAGYGAIRDAMESLAALLRAHITNSGEAGLAGVPVRVNSPREVELANVSSAVAVWLHRVDVAADLLNATPPRPSSDRESHRPLPVELAVSVVPINGEAAVANLLLGRVLQVLSDHRRLTGAQLAGTLASSGTVLTLGLDLHGAYELNLLWSGQQTNARPSVGLRVAGVVIDSHLDDLASAPVLDATIPLAQIVGATA</sequence>
<dbReference type="OrthoDB" id="527247at2"/>
<protein>
    <submittedName>
        <fullName evidence="2">DUF4255 domain-containing protein</fullName>
    </submittedName>
</protein>
<comment type="caution">
    <text evidence="2">The sequence shown here is derived from an EMBL/GenBank/DDBJ whole genome shotgun (WGS) entry which is preliminary data.</text>
</comment>
<keyword evidence="3" id="KW-1185">Reference proteome</keyword>
<accession>A0A4Q9KLH6</accession>
<reference evidence="2 3" key="1">
    <citation type="submission" date="2019-01" db="EMBL/GenBank/DDBJ databases">
        <title>Lactibacter flavus gen. nov., sp. nov., a novel bacterium of the family Propionibacteriaceae isolated from raw milk and dairy products.</title>
        <authorList>
            <person name="Huptas C."/>
            <person name="Wenning M."/>
            <person name="Breitenwieser F."/>
            <person name="Doll E."/>
            <person name="Von Neubeck M."/>
            <person name="Busse H.-J."/>
            <person name="Scherer S."/>
        </authorList>
    </citation>
    <scope>NUCLEOTIDE SEQUENCE [LARGE SCALE GENOMIC DNA]</scope>
    <source>
        <strain evidence="3">DSM 22130 / JCM 15804 / WR061</strain>
    </source>
</reference>
<name>A0A4Q9KLH6_PROTD</name>
<dbReference type="InterPro" id="IPR025351">
    <property type="entry name" value="Pvc16_N"/>
</dbReference>
<gene>
    <name evidence="2" type="ORF">ET996_06090</name>
</gene>